<evidence type="ECO:0000313" key="1">
    <source>
        <dbReference type="EMBL" id="BBY61329.1"/>
    </source>
</evidence>
<dbReference type="KEGG" id="msar:MSAR_44650"/>
<name>A0A7I7SYR8_9MYCO</name>
<protein>
    <submittedName>
        <fullName evidence="1">Uncharacterized protein</fullName>
    </submittedName>
</protein>
<dbReference type="EMBL" id="AP022595">
    <property type="protein sequence ID" value="BBY61329.1"/>
    <property type="molecule type" value="Genomic_DNA"/>
</dbReference>
<organism evidence="1 2">
    <name type="scientific">Mycolicibacterium sarraceniae</name>
    <dbReference type="NCBI Taxonomy" id="1534348"/>
    <lineage>
        <taxon>Bacteria</taxon>
        <taxon>Bacillati</taxon>
        <taxon>Actinomycetota</taxon>
        <taxon>Actinomycetes</taxon>
        <taxon>Mycobacteriales</taxon>
        <taxon>Mycobacteriaceae</taxon>
        <taxon>Mycolicibacterium</taxon>
    </lineage>
</organism>
<sequence length="65" mass="6702">MLRLRCRQVADCMRRGQSWGALLVRLATGKGSGIVAAARPVGERLVGAVGDAVEGPGRAVLVTAT</sequence>
<reference evidence="1 2" key="1">
    <citation type="journal article" date="2019" name="Emerg. Microbes Infect.">
        <title>Comprehensive subspecies identification of 175 nontuberculous mycobacteria species based on 7547 genomic profiles.</title>
        <authorList>
            <person name="Matsumoto Y."/>
            <person name="Kinjo T."/>
            <person name="Motooka D."/>
            <person name="Nabeya D."/>
            <person name="Jung N."/>
            <person name="Uechi K."/>
            <person name="Horii T."/>
            <person name="Iida T."/>
            <person name="Fujita J."/>
            <person name="Nakamura S."/>
        </authorList>
    </citation>
    <scope>NUCLEOTIDE SEQUENCE [LARGE SCALE GENOMIC DNA]</scope>
    <source>
        <strain evidence="1 2">JCM 30395</strain>
    </source>
</reference>
<gene>
    <name evidence="1" type="ORF">MSAR_44650</name>
</gene>
<accession>A0A7I7SYR8</accession>
<dbReference type="AlphaFoldDB" id="A0A7I7SYR8"/>
<proteinExistence type="predicted"/>
<keyword evidence="2" id="KW-1185">Reference proteome</keyword>
<dbReference type="Proteomes" id="UP000466445">
    <property type="component" value="Chromosome"/>
</dbReference>
<evidence type="ECO:0000313" key="2">
    <source>
        <dbReference type="Proteomes" id="UP000466445"/>
    </source>
</evidence>